<accession>A0ABM1P1N8</accession>
<comment type="subcellular location">
    <subcellularLocation>
        <location evidence="1">Membrane</location>
        <topology evidence="1">Multi-pass membrane protein</topology>
    </subcellularLocation>
</comment>
<keyword evidence="11" id="KW-1185">Reference proteome</keyword>
<evidence type="ECO:0000256" key="1">
    <source>
        <dbReference type="ARBA" id="ARBA00004141"/>
    </source>
</evidence>
<organism evidence="11 13">
    <name type="scientific">Drosophila arizonae</name>
    <name type="common">Fruit fly</name>
    <dbReference type="NCBI Taxonomy" id="7263"/>
    <lineage>
        <taxon>Eukaryota</taxon>
        <taxon>Metazoa</taxon>
        <taxon>Ecdysozoa</taxon>
        <taxon>Arthropoda</taxon>
        <taxon>Hexapoda</taxon>
        <taxon>Insecta</taxon>
        <taxon>Pterygota</taxon>
        <taxon>Neoptera</taxon>
        <taxon>Endopterygota</taxon>
        <taxon>Diptera</taxon>
        <taxon>Brachycera</taxon>
        <taxon>Muscomorpha</taxon>
        <taxon>Ephydroidea</taxon>
        <taxon>Drosophilidae</taxon>
        <taxon>Drosophila</taxon>
    </lineage>
</organism>
<protein>
    <submittedName>
        <fullName evidence="12 13">Mitochondrial dicarboxylate carrier isoform X1</fullName>
    </submittedName>
</protein>
<proteinExistence type="inferred from homology"/>
<name>A0ABM1P1N8_DROAR</name>
<feature type="repeat" description="Solcar" evidence="8">
    <location>
        <begin position="61"/>
        <end position="152"/>
    </location>
</feature>
<dbReference type="Proteomes" id="UP000694904">
    <property type="component" value="Chromosome 4"/>
</dbReference>
<evidence type="ECO:0000256" key="7">
    <source>
        <dbReference type="ARBA" id="ARBA00023136"/>
    </source>
</evidence>
<keyword evidence="3 9" id="KW-0813">Transport</keyword>
<comment type="similarity">
    <text evidence="2 9">Belongs to the mitochondrial carrier (TC 2.A.29) family.</text>
</comment>
<evidence type="ECO:0000313" key="11">
    <source>
        <dbReference type="Proteomes" id="UP000694904"/>
    </source>
</evidence>
<keyword evidence="5" id="KW-0677">Repeat</keyword>
<dbReference type="InterPro" id="IPR023395">
    <property type="entry name" value="MCP_dom_sf"/>
</dbReference>
<dbReference type="InterPro" id="IPR050391">
    <property type="entry name" value="Mito_Metabolite_Transporter"/>
</dbReference>
<evidence type="ECO:0000313" key="13">
    <source>
        <dbReference type="RefSeq" id="XP_017861124.1"/>
    </source>
</evidence>
<dbReference type="PROSITE" id="PS50920">
    <property type="entry name" value="SOLCAR"/>
    <property type="match status" value="3"/>
</dbReference>
<dbReference type="InterPro" id="IPR018108">
    <property type="entry name" value="MCP_transmembrane"/>
</dbReference>
<dbReference type="Gene3D" id="1.50.40.10">
    <property type="entry name" value="Mitochondrial carrier domain"/>
    <property type="match status" value="1"/>
</dbReference>
<dbReference type="RefSeq" id="XP_017861123.1">
    <property type="nucleotide sequence ID" value="XM_018005634.1"/>
</dbReference>
<keyword evidence="6 10" id="KW-1133">Transmembrane helix</keyword>
<evidence type="ECO:0000256" key="4">
    <source>
        <dbReference type="ARBA" id="ARBA00022692"/>
    </source>
</evidence>
<dbReference type="GeneID" id="108612678"/>
<sequence>MQTQTKKKSMLKTTVKIIRLRGFLGFYDGFTAAALRQLTCTSLRFSLYENGKHLEILQNSNSILDKMYVASFAGIVGSVVGLPMDVINVRMQNDMKYAENLRRNYKSFMDALIRIPKEEGWMTLYSGGIAAVLKAAIGNSAQLAVYDQVKSELHHRFMLEDDVHLHFKSSLITSIIESIISQPFDVLKTLMMNAPPTQFPTVFHAIKYMMRFGYLGLYRGLVPTIARKAPATISLFIIYEQLRLNLGYIPLDSK</sequence>
<dbReference type="Pfam" id="PF00153">
    <property type="entry name" value="Mito_carr"/>
    <property type="match status" value="3"/>
</dbReference>
<gene>
    <name evidence="12 13" type="primary">LOC108612678</name>
</gene>
<evidence type="ECO:0000256" key="5">
    <source>
        <dbReference type="ARBA" id="ARBA00022737"/>
    </source>
</evidence>
<dbReference type="PANTHER" id="PTHR45618">
    <property type="entry name" value="MITOCHONDRIAL DICARBOXYLATE CARRIER-RELATED"/>
    <property type="match status" value="1"/>
</dbReference>
<dbReference type="RefSeq" id="XP_017861124.1">
    <property type="nucleotide sequence ID" value="XM_018005635.1"/>
</dbReference>
<evidence type="ECO:0000256" key="3">
    <source>
        <dbReference type="ARBA" id="ARBA00022448"/>
    </source>
</evidence>
<feature type="transmembrane region" description="Helical" evidence="10">
    <location>
        <begin position="20"/>
        <end position="38"/>
    </location>
</feature>
<evidence type="ECO:0000256" key="10">
    <source>
        <dbReference type="SAM" id="Phobius"/>
    </source>
</evidence>
<dbReference type="SUPFAM" id="SSF103506">
    <property type="entry name" value="Mitochondrial carrier"/>
    <property type="match status" value="1"/>
</dbReference>
<feature type="repeat" description="Solcar" evidence="8">
    <location>
        <begin position="161"/>
        <end position="245"/>
    </location>
</feature>
<feature type="repeat" description="Solcar" evidence="8">
    <location>
        <begin position="1"/>
        <end position="54"/>
    </location>
</feature>
<evidence type="ECO:0000256" key="6">
    <source>
        <dbReference type="ARBA" id="ARBA00022989"/>
    </source>
</evidence>
<evidence type="ECO:0000256" key="9">
    <source>
        <dbReference type="RuleBase" id="RU000488"/>
    </source>
</evidence>
<keyword evidence="7 8" id="KW-0472">Membrane</keyword>
<reference evidence="12 13" key="3">
    <citation type="submission" date="2025-05" db="UniProtKB">
        <authorList>
            <consortium name="RefSeq"/>
        </authorList>
    </citation>
    <scope>IDENTIFICATION</scope>
    <source>
        <tissue evidence="12 13">Whole organism</tissue>
    </source>
</reference>
<evidence type="ECO:0000256" key="8">
    <source>
        <dbReference type="PROSITE-ProRule" id="PRU00282"/>
    </source>
</evidence>
<reference evidence="11" key="1">
    <citation type="journal article" date="1997" name="Nucleic Acids Res.">
        <title>tRNAscan-SE: a program for improved detection of transfer RNA genes in genomic sequence.</title>
        <authorList>
            <person name="Lowe T.M."/>
            <person name="Eddy S.R."/>
        </authorList>
    </citation>
    <scope>NUCLEOTIDE SEQUENCE [LARGE SCALE GENOMIC DNA]</scope>
</reference>
<reference evidence="11" key="2">
    <citation type="journal article" date="2016" name="G3 (Bethesda)">
        <title>Genome Evolution in Three Species of Cactophilic Drosophila.</title>
        <authorList>
            <person name="Sanchez-Flores A."/>
            <person name="Penazola F."/>
            <person name="Carpinteyro-Ponce J."/>
            <person name="Nazario-Yepiz N."/>
            <person name="Abreu-Goodger C."/>
            <person name="Machado C.A."/>
            <person name="Markow T.A."/>
        </authorList>
    </citation>
    <scope>NUCLEOTIDE SEQUENCE [LARGE SCALE GENOMIC DNA]</scope>
</reference>
<evidence type="ECO:0000313" key="12">
    <source>
        <dbReference type="RefSeq" id="XP_017861123.1"/>
    </source>
</evidence>
<evidence type="ECO:0000256" key="2">
    <source>
        <dbReference type="ARBA" id="ARBA00006375"/>
    </source>
</evidence>
<keyword evidence="4 8" id="KW-0812">Transmembrane</keyword>
<feature type="transmembrane region" description="Helical" evidence="10">
    <location>
        <begin position="67"/>
        <end position="87"/>
    </location>
</feature>